<dbReference type="SUPFAM" id="SSF48452">
    <property type="entry name" value="TPR-like"/>
    <property type="match status" value="2"/>
</dbReference>
<evidence type="ECO:0000313" key="4">
    <source>
        <dbReference type="EMBL" id="PHP65207.1"/>
    </source>
</evidence>
<dbReference type="InterPro" id="IPR051677">
    <property type="entry name" value="AfsR-DnrI-RedD_regulator"/>
</dbReference>
<dbReference type="AlphaFoldDB" id="A0A2G1QI37"/>
<dbReference type="PANTHER" id="PTHR35807">
    <property type="entry name" value="TRANSCRIPTIONAL REGULATOR REDD-RELATED"/>
    <property type="match status" value="1"/>
</dbReference>
<protein>
    <recommendedName>
        <fullName evidence="3">Bacterial transcriptional activator domain-containing protein</fullName>
    </recommendedName>
</protein>
<evidence type="ECO:0000256" key="2">
    <source>
        <dbReference type="ARBA" id="ARBA00023163"/>
    </source>
</evidence>
<comment type="caution">
    <text evidence="4">The sequence shown here is derived from an EMBL/GenBank/DDBJ whole genome shotgun (WGS) entry which is preliminary data.</text>
</comment>
<keyword evidence="2" id="KW-0804">Transcription</keyword>
<dbReference type="Proteomes" id="UP000221168">
    <property type="component" value="Unassembled WGS sequence"/>
</dbReference>
<dbReference type="InterPro" id="IPR016032">
    <property type="entry name" value="Sig_transdc_resp-reg_C-effctor"/>
</dbReference>
<dbReference type="InterPro" id="IPR005158">
    <property type="entry name" value="BTAD"/>
</dbReference>
<dbReference type="SUPFAM" id="SSF46894">
    <property type="entry name" value="C-terminal effector domain of the bipartite response regulators"/>
    <property type="match status" value="1"/>
</dbReference>
<dbReference type="OrthoDB" id="9807521at2"/>
<dbReference type="Gene3D" id="1.25.40.10">
    <property type="entry name" value="Tetratricopeptide repeat domain"/>
    <property type="match status" value="2"/>
</dbReference>
<dbReference type="InterPro" id="IPR036388">
    <property type="entry name" value="WH-like_DNA-bd_sf"/>
</dbReference>
<dbReference type="GO" id="GO:0003677">
    <property type="term" value="F:DNA binding"/>
    <property type="evidence" value="ECO:0007669"/>
    <property type="project" value="InterPro"/>
</dbReference>
<organism evidence="4 5">
    <name type="scientific">Zhengella mangrovi</name>
    <dbReference type="NCBI Taxonomy" id="1982044"/>
    <lineage>
        <taxon>Bacteria</taxon>
        <taxon>Pseudomonadati</taxon>
        <taxon>Pseudomonadota</taxon>
        <taxon>Alphaproteobacteria</taxon>
        <taxon>Hyphomicrobiales</taxon>
        <taxon>Notoacmeibacteraceae</taxon>
        <taxon>Zhengella</taxon>
    </lineage>
</organism>
<dbReference type="Gene3D" id="3.40.50.10070">
    <property type="entry name" value="TolB, N-terminal domain"/>
    <property type="match status" value="1"/>
</dbReference>
<dbReference type="PANTHER" id="PTHR35807:SF1">
    <property type="entry name" value="TRANSCRIPTIONAL REGULATOR REDD"/>
    <property type="match status" value="1"/>
</dbReference>
<accession>A0A2G1QI37</accession>
<keyword evidence="1" id="KW-0805">Transcription regulation</keyword>
<evidence type="ECO:0000259" key="3">
    <source>
        <dbReference type="SMART" id="SM01043"/>
    </source>
</evidence>
<reference evidence="4 5" key="1">
    <citation type="submission" date="2017-10" db="EMBL/GenBank/DDBJ databases">
        <title>Sedimentibacterium mangrovi gen. nov., sp. nov., a novel member of family Phyllobacteriacea isolated from mangrove sediment.</title>
        <authorList>
            <person name="Liao H."/>
            <person name="Tian Y."/>
        </authorList>
    </citation>
    <scope>NUCLEOTIDE SEQUENCE [LARGE SCALE GENOMIC DNA]</scope>
    <source>
        <strain evidence="4 5">X9-2-2</strain>
    </source>
</reference>
<name>A0A2G1QI37_9HYPH</name>
<feature type="domain" description="Bacterial transcriptional activator" evidence="3">
    <location>
        <begin position="99"/>
        <end position="238"/>
    </location>
</feature>
<dbReference type="SMART" id="SM01043">
    <property type="entry name" value="BTAD"/>
    <property type="match status" value="1"/>
</dbReference>
<dbReference type="GO" id="GO:0006355">
    <property type="term" value="P:regulation of DNA-templated transcription"/>
    <property type="evidence" value="ECO:0007669"/>
    <property type="project" value="InterPro"/>
</dbReference>
<dbReference type="Gene3D" id="1.10.10.10">
    <property type="entry name" value="Winged helix-like DNA-binding domain superfamily/Winged helix DNA-binding domain"/>
    <property type="match status" value="1"/>
</dbReference>
<gene>
    <name evidence="4" type="ORF">CSC94_20040</name>
</gene>
<dbReference type="Pfam" id="PF03704">
    <property type="entry name" value="BTAD"/>
    <property type="match status" value="1"/>
</dbReference>
<keyword evidence="5" id="KW-1185">Reference proteome</keyword>
<proteinExistence type="predicted"/>
<evidence type="ECO:0000256" key="1">
    <source>
        <dbReference type="ARBA" id="ARBA00023015"/>
    </source>
</evidence>
<sequence length="665" mass="72382">MAVALFGGMHVTATSQDGSGLLTRKTRLVLAAICVGDEAGVSRATLAGWIWPDRAEAQARTSLRQALTALRKALPVILPGFDLHTDQDVVRLSGSPHGIDVRAFGQLARSEAPQDRAKAAGLYAGELLDGVDMPDTMETMVLQLRRQLHQQALDLVESLSLTGDLAEGDTQACGDLATRLLAVDPAAEEAHRALIRIRLASGQVNAARKQYGTCAGEVMRAYGTEPEVQTRQLIEAMAGTGEPVAGNGKEGRQPDFDHHDLFSRPAVLFLPFETLSSTPDDALLALGLCEDIRTNLSSWRSFPVIGQEALGGRTGDILDLAAGVKAAYAVNGSVRRSGNQARVVARLIDAVNGQELWSQTFDGELQDVFAFQDEISRRIVSQIEPELSQATARKIAVSRPGDLTAWELLTKAVDAERRGGDGYGTPEANRLQWEFVTEAIRRDPDLSEAWARLARCNFRDFLMGWVEDRNAALRQGLEASARAVQIDPGNSLAQAFRAQCILFGTKDPQAAFDHAAEAVRLNPSNVMGNFMMGCTLVYCGEPETAFDHYETVLRLNPAFPARGALYCDQMMCKALAGNVEDATVFARRSIDIAPSYLRGLQRCASVFAHAGLMEDAREALDRVEALGGPFDETYLRDTYPFVRTQDFEFLVSGLRKAGWTPRQTS</sequence>
<dbReference type="RefSeq" id="WP_099308165.1">
    <property type="nucleotide sequence ID" value="NZ_PDVP01000017.1"/>
</dbReference>
<dbReference type="EMBL" id="PDVP01000017">
    <property type="protein sequence ID" value="PHP65207.1"/>
    <property type="molecule type" value="Genomic_DNA"/>
</dbReference>
<evidence type="ECO:0000313" key="5">
    <source>
        <dbReference type="Proteomes" id="UP000221168"/>
    </source>
</evidence>
<dbReference type="InterPro" id="IPR011990">
    <property type="entry name" value="TPR-like_helical_dom_sf"/>
</dbReference>